<name>A0A6F8Z0G7_9ACTN</name>
<dbReference type="PANTHER" id="PTHR10572:SF24">
    <property type="entry name" value="3-HYDROXY-3-METHYLGLUTARYL-COENZYME A REDUCTASE"/>
    <property type="match status" value="1"/>
</dbReference>
<evidence type="ECO:0000313" key="5">
    <source>
        <dbReference type="Proteomes" id="UP000503011"/>
    </source>
</evidence>
<dbReference type="SUPFAM" id="SSF56542">
    <property type="entry name" value="Substrate-binding domain of HMG-CoA reductase"/>
    <property type="match status" value="1"/>
</dbReference>
<dbReference type="SUPFAM" id="SSF55035">
    <property type="entry name" value="NAD-binding domain of HMG-CoA reductase"/>
    <property type="match status" value="1"/>
</dbReference>
<dbReference type="PANTHER" id="PTHR10572">
    <property type="entry name" value="3-HYDROXY-3-METHYLGLUTARYL-COENZYME A REDUCTASE"/>
    <property type="match status" value="1"/>
</dbReference>
<evidence type="ECO:0000256" key="2">
    <source>
        <dbReference type="ARBA" id="ARBA00023002"/>
    </source>
</evidence>
<dbReference type="InterPro" id="IPR023074">
    <property type="entry name" value="HMG_CoA_Rdtase_cat_sf"/>
</dbReference>
<accession>A0A6F8Z0G7</accession>
<dbReference type="AlphaFoldDB" id="A0A6F8Z0G7"/>
<evidence type="ECO:0000313" key="4">
    <source>
        <dbReference type="EMBL" id="BCB91814.1"/>
    </source>
</evidence>
<dbReference type="GO" id="GO:0015936">
    <property type="term" value="P:coenzyme A metabolic process"/>
    <property type="evidence" value="ECO:0007669"/>
    <property type="project" value="InterPro"/>
</dbReference>
<reference evidence="4 5" key="2">
    <citation type="submission" date="2020-03" db="EMBL/GenBank/DDBJ databases">
        <authorList>
            <person name="Ichikawa N."/>
            <person name="Kimura A."/>
            <person name="Kitahashi Y."/>
            <person name="Uohara A."/>
        </authorList>
    </citation>
    <scope>NUCLEOTIDE SEQUENCE [LARGE SCALE GENOMIC DNA]</scope>
    <source>
        <strain evidence="4 5">NBRC 105367</strain>
    </source>
</reference>
<sequence>MNDTTTATAGVPMKWVGPMRITGNVAATETEVPLATYESPLWPSVARGARISTMVEQGIVATLVDERMTRSVLLRAKDAQTAYLASLEVDARLDELREIVRTCGRFVELIGFHHEITANLLFIRFAFSTGDAAGHNMATLAADTLLTHILKTVPGVSYGSISGNYCTDKKATAINGILGRGKNVVTELLVPREIVHRALRTTAAAVAELNVHKNMIGTLLAGGIRSANAHYANMLLGFYLATGQDAANIVEGSQGVTVAEDRDGDLYFSCTVPNLIVGTVGNGKGLDFVEANLTRLGCREEREPGENARRLAVIAAATVLCGELSLLAAQTNPGELMRTHVRLERTDKTARIGASDVWRDRHRNSRPFDRDDAVRADARDPGRADRLRRRQVREGHRPGLDERGRARRGHRDHGRGRRRTDRRPARRRPDPDRRLRHGDRRRPGQGGRHTRPLAAGPALGDPRGRAQAGLLQRDGGPAVWHQPRPPRPRGAGPGDRQRRLQVRPGQPR</sequence>
<gene>
    <name evidence="4" type="ORF">Psuf_091270</name>
</gene>
<feature type="compositionally biased region" description="Basic and acidic residues" evidence="3">
    <location>
        <begin position="366"/>
        <end position="385"/>
    </location>
</feature>
<evidence type="ECO:0000256" key="1">
    <source>
        <dbReference type="ARBA" id="ARBA00007661"/>
    </source>
</evidence>
<organism evidence="4 5">
    <name type="scientific">Phytohabitans suffuscus</name>
    <dbReference type="NCBI Taxonomy" id="624315"/>
    <lineage>
        <taxon>Bacteria</taxon>
        <taxon>Bacillati</taxon>
        <taxon>Actinomycetota</taxon>
        <taxon>Actinomycetes</taxon>
        <taxon>Micromonosporales</taxon>
        <taxon>Micromonosporaceae</taxon>
    </lineage>
</organism>
<keyword evidence="5" id="KW-1185">Reference proteome</keyword>
<dbReference type="PRINTS" id="PR00071">
    <property type="entry name" value="HMGCOARDTASE"/>
</dbReference>
<dbReference type="KEGG" id="psuu:Psuf_091270"/>
<dbReference type="InterPro" id="IPR002202">
    <property type="entry name" value="HMG_CoA_Rdtase"/>
</dbReference>
<comment type="similarity">
    <text evidence="1">Belongs to the HMG-CoA reductase family.</text>
</comment>
<dbReference type="InterPro" id="IPR009023">
    <property type="entry name" value="HMG_CoA_Rdtase_NAD(P)-bd_sf"/>
</dbReference>
<dbReference type="Gene3D" id="3.30.70.420">
    <property type="entry name" value="Hydroxymethylglutaryl-CoA reductase, class I/II, NAD/NADP-binding domain"/>
    <property type="match status" value="1"/>
</dbReference>
<dbReference type="GO" id="GO:0004420">
    <property type="term" value="F:hydroxymethylglutaryl-CoA reductase (NADPH) activity"/>
    <property type="evidence" value="ECO:0007669"/>
    <property type="project" value="InterPro"/>
</dbReference>
<protein>
    <recommendedName>
        <fullName evidence="6">Hydroxymethylglutaryl-CoA reductase (NADPH)</fullName>
    </recommendedName>
</protein>
<dbReference type="PROSITE" id="PS50065">
    <property type="entry name" value="HMG_COA_REDUCTASE_4"/>
    <property type="match status" value="1"/>
</dbReference>
<evidence type="ECO:0008006" key="6">
    <source>
        <dbReference type="Google" id="ProtNLM"/>
    </source>
</evidence>
<reference evidence="4 5" key="1">
    <citation type="submission" date="2020-03" db="EMBL/GenBank/DDBJ databases">
        <title>Whole genome shotgun sequence of Phytohabitans suffuscus NBRC 105367.</title>
        <authorList>
            <person name="Komaki H."/>
            <person name="Tamura T."/>
        </authorList>
    </citation>
    <scope>NUCLEOTIDE SEQUENCE [LARGE SCALE GENOMIC DNA]</scope>
    <source>
        <strain evidence="4 5">NBRC 105367</strain>
    </source>
</reference>
<dbReference type="Proteomes" id="UP000503011">
    <property type="component" value="Chromosome"/>
</dbReference>
<dbReference type="Gene3D" id="3.90.770.10">
    <property type="entry name" value="3-hydroxy-3-methylglutaryl-coenzyme A Reductase, Chain A, domain 2"/>
    <property type="match status" value="1"/>
</dbReference>
<dbReference type="Pfam" id="PF00368">
    <property type="entry name" value="HMG-CoA_red"/>
    <property type="match status" value="1"/>
</dbReference>
<feature type="compositionally biased region" description="Basic residues" evidence="3">
    <location>
        <begin position="405"/>
        <end position="426"/>
    </location>
</feature>
<feature type="compositionally biased region" description="Basic and acidic residues" evidence="3">
    <location>
        <begin position="392"/>
        <end position="404"/>
    </location>
</feature>
<dbReference type="EMBL" id="AP022871">
    <property type="protein sequence ID" value="BCB91814.1"/>
    <property type="molecule type" value="Genomic_DNA"/>
</dbReference>
<keyword evidence="2" id="KW-0560">Oxidoreductase</keyword>
<feature type="region of interest" description="Disordered" evidence="3">
    <location>
        <begin position="362"/>
        <end position="508"/>
    </location>
</feature>
<evidence type="ECO:0000256" key="3">
    <source>
        <dbReference type="SAM" id="MobiDB-lite"/>
    </source>
</evidence>
<dbReference type="InterPro" id="IPR009029">
    <property type="entry name" value="HMG_CoA_Rdtase_sub-bd_dom_sf"/>
</dbReference>
<proteinExistence type="inferred from homology"/>